<gene>
    <name evidence="3" type="ORF">A3A08_00980</name>
</gene>
<dbReference type="Proteomes" id="UP000176406">
    <property type="component" value="Unassembled WGS sequence"/>
</dbReference>
<accession>A0A1G2ECY3</accession>
<dbReference type="InterPro" id="IPR029057">
    <property type="entry name" value="PRTase-like"/>
</dbReference>
<evidence type="ECO:0000313" key="3">
    <source>
        <dbReference type="EMBL" id="OGZ23472.1"/>
    </source>
</evidence>
<dbReference type="PANTHER" id="PTHR47505">
    <property type="entry name" value="DNA UTILIZATION PROTEIN YHGH"/>
    <property type="match status" value="1"/>
</dbReference>
<comment type="caution">
    <text evidence="3">The sequence shown here is derived from an EMBL/GenBank/DDBJ whole genome shotgun (WGS) entry which is preliminary data.</text>
</comment>
<dbReference type="PANTHER" id="PTHR47505:SF1">
    <property type="entry name" value="DNA UTILIZATION PROTEIN YHGH"/>
    <property type="match status" value="1"/>
</dbReference>
<evidence type="ECO:0000256" key="1">
    <source>
        <dbReference type="ARBA" id="ARBA00008007"/>
    </source>
</evidence>
<dbReference type="Gene3D" id="3.40.50.2020">
    <property type="match status" value="1"/>
</dbReference>
<reference evidence="3 4" key="1">
    <citation type="journal article" date="2016" name="Nat. Commun.">
        <title>Thousands of microbial genomes shed light on interconnected biogeochemical processes in an aquifer system.</title>
        <authorList>
            <person name="Anantharaman K."/>
            <person name="Brown C.T."/>
            <person name="Hug L.A."/>
            <person name="Sharon I."/>
            <person name="Castelle C.J."/>
            <person name="Probst A.J."/>
            <person name="Thomas B.C."/>
            <person name="Singh A."/>
            <person name="Wilkins M.J."/>
            <person name="Karaoz U."/>
            <person name="Brodie E.L."/>
            <person name="Williams K.H."/>
            <person name="Hubbard S.S."/>
            <person name="Banfield J.F."/>
        </authorList>
    </citation>
    <scope>NUCLEOTIDE SEQUENCE [LARGE SCALE GENOMIC DNA]</scope>
</reference>
<dbReference type="CDD" id="cd06223">
    <property type="entry name" value="PRTases_typeI"/>
    <property type="match status" value="1"/>
</dbReference>
<dbReference type="InterPro" id="IPR000836">
    <property type="entry name" value="PRTase_dom"/>
</dbReference>
<evidence type="ECO:0000313" key="4">
    <source>
        <dbReference type="Proteomes" id="UP000176406"/>
    </source>
</evidence>
<dbReference type="InterPro" id="IPR051910">
    <property type="entry name" value="ComF/GntX_DNA_util-trans"/>
</dbReference>
<dbReference type="Pfam" id="PF00156">
    <property type="entry name" value="Pribosyltran"/>
    <property type="match status" value="1"/>
</dbReference>
<organism evidence="3 4">
    <name type="scientific">Candidatus Nealsonbacteria bacterium RIFCSPLOWO2_01_FULL_41_9</name>
    <dbReference type="NCBI Taxonomy" id="1801671"/>
    <lineage>
        <taxon>Bacteria</taxon>
        <taxon>Candidatus Nealsoniibacteriota</taxon>
    </lineage>
</organism>
<protein>
    <recommendedName>
        <fullName evidence="2">Phosphoribosyltransferase domain-containing protein</fullName>
    </recommendedName>
</protein>
<comment type="similarity">
    <text evidence="1">Belongs to the ComF/GntX family.</text>
</comment>
<evidence type="ECO:0000259" key="2">
    <source>
        <dbReference type="Pfam" id="PF00156"/>
    </source>
</evidence>
<sequence length="251" mass="28764">MAAVPISTPKNLFGKNLEKIIKGYSFCQLYHTIESMLYKNLILDTLFPKFCLSCQKEGDYLCQDCKAMLDISGFHQKYATKNLSDLYYPLSYRNKLCQNLIKKFKYEPFVKELALTLSSLIIEHFQMSDQQSDFRDFILIPVPLAKKRLKWRGYNQAEEIGKHLAIFFQIPLINNALIKIKATLPQIELEKEKREENIKGAISVNPSTSLRARKILLVDDVYTTGATMEEAARVLKESGAKEIVGLVIARD</sequence>
<name>A0A1G2ECY3_9BACT</name>
<dbReference type="SUPFAM" id="SSF53271">
    <property type="entry name" value="PRTase-like"/>
    <property type="match status" value="1"/>
</dbReference>
<proteinExistence type="inferred from homology"/>
<dbReference type="AlphaFoldDB" id="A0A1G2ECY3"/>
<dbReference type="EMBL" id="MHMG01000015">
    <property type="protein sequence ID" value="OGZ23472.1"/>
    <property type="molecule type" value="Genomic_DNA"/>
</dbReference>
<feature type="domain" description="Phosphoribosyltransferase" evidence="2">
    <location>
        <begin position="197"/>
        <end position="243"/>
    </location>
</feature>